<sequence length="528" mass="57118">MEQKKMSARQLSKIDAYAVVEWDDKTISGMKTSELASNEKIQRGVRVSYEFEDSGKSEGTVLATTNSIHAHMAKVRYYTGTNNSLISIRDSEDSGEDTAETATDTETETDSESESGQVPTPPAPKTKKKHGPLLALGEAGPNDGLDQPAPVLHCDCRGALVKIMDKLEELDKKMDAIQDLVKDKLIEPEACPSPLSSPTSPHPLQRPTWSTPLPIPTPSTPLPTLTSNPRPAPTTNPPPNSTPTTPRPTPTSTFRPTPTPTSNPRPAPTSTLRHTPTPTTPRPTPTSSLRPTPTPSTPGPTTITPLPSLIRPSPLPSPIPPSPLPSPIPPTPLTTPTPFIPRPTPTCSTPRPSPVPTHPLFNIPPRPNPNHATPLPPLMIVSPQATQPHNSSLSDPVPFPSPLSTMPSQNLLTTRNSAPTSATQGAFTMLSDLDLAKIKIQSNGPASFCVKVMSNLFSPNERIDPTRNVQGSSKGQDKRVPMDVVRVGFIRNAVRKFYPEHREDNFWNKMVTAMNTANRNLRSSKKKK</sequence>
<feature type="compositionally biased region" description="Pro residues" evidence="2">
    <location>
        <begin position="257"/>
        <end position="267"/>
    </location>
</feature>
<feature type="compositionally biased region" description="Low complexity" evidence="2">
    <location>
        <begin position="299"/>
        <end position="312"/>
    </location>
</feature>
<dbReference type="Proteomes" id="UP000085678">
    <property type="component" value="Unplaced"/>
</dbReference>
<dbReference type="AlphaFoldDB" id="A0A1S3K757"/>
<protein>
    <submittedName>
        <fullName evidence="4">Proteoglycan 4</fullName>
    </submittedName>
</protein>
<feature type="compositionally biased region" description="Polar residues" evidence="2">
    <location>
        <begin position="383"/>
        <end position="394"/>
    </location>
</feature>
<proteinExistence type="predicted"/>
<dbReference type="InParanoid" id="A0A1S3K757"/>
<feature type="region of interest" description="Disordered" evidence="2">
    <location>
        <begin position="188"/>
        <end position="336"/>
    </location>
</feature>
<feature type="compositionally biased region" description="Low complexity" evidence="2">
    <location>
        <begin position="268"/>
        <end position="277"/>
    </location>
</feature>
<feature type="region of interest" description="Disordered" evidence="2">
    <location>
        <begin position="87"/>
        <end position="144"/>
    </location>
</feature>
<reference evidence="4" key="1">
    <citation type="submission" date="2025-08" db="UniProtKB">
        <authorList>
            <consortium name="RefSeq"/>
        </authorList>
    </citation>
    <scope>IDENTIFICATION</scope>
    <source>
        <tissue evidence="4">Gonads</tissue>
    </source>
</reference>
<evidence type="ECO:0000313" key="3">
    <source>
        <dbReference type="Proteomes" id="UP000085678"/>
    </source>
</evidence>
<dbReference type="KEGG" id="lak:106179108"/>
<name>A0A1S3K757_LINAN</name>
<evidence type="ECO:0000313" key="4">
    <source>
        <dbReference type="RefSeq" id="XP_013418091.1"/>
    </source>
</evidence>
<feature type="compositionally biased region" description="Low complexity" evidence="2">
    <location>
        <begin position="192"/>
        <end position="212"/>
    </location>
</feature>
<feature type="compositionally biased region" description="Pro residues" evidence="2">
    <location>
        <begin position="230"/>
        <end position="249"/>
    </location>
</feature>
<dbReference type="RefSeq" id="XP_013418091.1">
    <property type="nucleotide sequence ID" value="XM_013562637.1"/>
</dbReference>
<feature type="compositionally biased region" description="Pro residues" evidence="2">
    <location>
        <begin position="313"/>
        <end position="336"/>
    </location>
</feature>
<keyword evidence="3" id="KW-1185">Reference proteome</keyword>
<organism evidence="3 4">
    <name type="scientific">Lingula anatina</name>
    <name type="common">Brachiopod</name>
    <name type="synonym">Lingula unguis</name>
    <dbReference type="NCBI Taxonomy" id="7574"/>
    <lineage>
        <taxon>Eukaryota</taxon>
        <taxon>Metazoa</taxon>
        <taxon>Spiralia</taxon>
        <taxon>Lophotrochozoa</taxon>
        <taxon>Brachiopoda</taxon>
        <taxon>Linguliformea</taxon>
        <taxon>Lingulata</taxon>
        <taxon>Lingulida</taxon>
        <taxon>Linguloidea</taxon>
        <taxon>Lingulidae</taxon>
        <taxon>Lingula</taxon>
    </lineage>
</organism>
<evidence type="ECO:0000256" key="1">
    <source>
        <dbReference type="SAM" id="Coils"/>
    </source>
</evidence>
<evidence type="ECO:0000256" key="2">
    <source>
        <dbReference type="SAM" id="MobiDB-lite"/>
    </source>
</evidence>
<feature type="region of interest" description="Disordered" evidence="2">
    <location>
        <begin position="382"/>
        <end position="409"/>
    </location>
</feature>
<dbReference type="GeneID" id="106179108"/>
<accession>A0A1S3K757</accession>
<gene>
    <name evidence="4" type="primary">LOC106179108</name>
</gene>
<feature type="coiled-coil region" evidence="1">
    <location>
        <begin position="160"/>
        <end position="187"/>
    </location>
</feature>
<keyword evidence="1" id="KW-0175">Coiled coil</keyword>
<feature type="compositionally biased region" description="Acidic residues" evidence="2">
    <location>
        <begin position="93"/>
        <end position="113"/>
    </location>
</feature>